<dbReference type="GO" id="GO:0030247">
    <property type="term" value="F:polysaccharide binding"/>
    <property type="evidence" value="ECO:0007669"/>
    <property type="project" value="InterPro"/>
</dbReference>
<feature type="signal peptide" evidence="4">
    <location>
        <begin position="1"/>
        <end position="19"/>
    </location>
</feature>
<dbReference type="Pfam" id="PF14380">
    <property type="entry name" value="WAK_assoc"/>
    <property type="match status" value="1"/>
</dbReference>
<reference evidence="7" key="2">
    <citation type="submission" date="2013-04" db="UniProtKB">
        <authorList>
            <consortium name="EnsemblPlants"/>
        </authorList>
    </citation>
    <scope>IDENTIFICATION</scope>
</reference>
<feature type="domain" description="Wall-associated receptor kinase C-terminal" evidence="6">
    <location>
        <begin position="152"/>
        <end position="251"/>
    </location>
</feature>
<reference evidence="7" key="1">
    <citation type="journal article" date="2013" name="Nat. Commun.">
        <title>Whole-genome sequencing of Oryza brachyantha reveals mechanisms underlying Oryza genome evolution.</title>
        <authorList>
            <person name="Chen J."/>
            <person name="Huang Q."/>
            <person name="Gao D."/>
            <person name="Wang J."/>
            <person name="Lang Y."/>
            <person name="Liu T."/>
            <person name="Li B."/>
            <person name="Bai Z."/>
            <person name="Luis Goicoechea J."/>
            <person name="Liang C."/>
            <person name="Chen C."/>
            <person name="Zhang W."/>
            <person name="Sun S."/>
            <person name="Liao Y."/>
            <person name="Zhang X."/>
            <person name="Yang L."/>
            <person name="Song C."/>
            <person name="Wang M."/>
            <person name="Shi J."/>
            <person name="Liu G."/>
            <person name="Liu J."/>
            <person name="Zhou H."/>
            <person name="Zhou W."/>
            <person name="Yu Q."/>
            <person name="An N."/>
            <person name="Chen Y."/>
            <person name="Cai Q."/>
            <person name="Wang B."/>
            <person name="Liu B."/>
            <person name="Min J."/>
            <person name="Huang Y."/>
            <person name="Wu H."/>
            <person name="Li Z."/>
            <person name="Zhang Y."/>
            <person name="Yin Y."/>
            <person name="Song W."/>
            <person name="Jiang J."/>
            <person name="Jackson S.A."/>
            <person name="Wing R.A."/>
            <person name="Wang J."/>
            <person name="Chen M."/>
        </authorList>
    </citation>
    <scope>NUCLEOTIDE SEQUENCE [LARGE SCALE GENOMIC DNA]</scope>
    <source>
        <strain evidence="7">cv. IRGC 101232</strain>
    </source>
</reference>
<proteinExistence type="predicted"/>
<feature type="chain" id="PRO_5003773375" description="Wall-associated receptor kinase galacturonan-binding domain-containing protein" evidence="4">
    <location>
        <begin position="20"/>
        <end position="284"/>
    </location>
</feature>
<dbReference type="GO" id="GO:0016020">
    <property type="term" value="C:membrane"/>
    <property type="evidence" value="ECO:0007669"/>
    <property type="project" value="UniProtKB-SubCell"/>
</dbReference>
<evidence type="ECO:0000259" key="5">
    <source>
        <dbReference type="Pfam" id="PF13947"/>
    </source>
</evidence>
<dbReference type="PANTHER" id="PTHR33138">
    <property type="entry name" value="OS01G0690200 PROTEIN"/>
    <property type="match status" value="1"/>
</dbReference>
<comment type="subcellular location">
    <subcellularLocation>
        <location evidence="1">Membrane</location>
        <topology evidence="1">Single-pass membrane protein</topology>
    </subcellularLocation>
</comment>
<dbReference type="HOGENOM" id="CLU_000288_38_4_1"/>
<evidence type="ECO:0000313" key="7">
    <source>
        <dbReference type="EnsemblPlants" id="OB01G36330.1"/>
    </source>
</evidence>
<feature type="domain" description="Wall-associated receptor kinase galacturonan-binding" evidence="5">
    <location>
        <begin position="24"/>
        <end position="91"/>
    </location>
</feature>
<keyword evidence="2 4" id="KW-0732">Signal</keyword>
<dbReference type="STRING" id="4533.J3L327"/>
<evidence type="ECO:0000256" key="4">
    <source>
        <dbReference type="SAM" id="SignalP"/>
    </source>
</evidence>
<evidence type="ECO:0000256" key="3">
    <source>
        <dbReference type="ARBA" id="ARBA00023180"/>
    </source>
</evidence>
<dbReference type="PANTHER" id="PTHR33138:SF1">
    <property type="entry name" value="OS01G0113900 PROTEIN"/>
    <property type="match status" value="1"/>
</dbReference>
<dbReference type="InterPro" id="IPR032872">
    <property type="entry name" value="WAK_assoc_C"/>
</dbReference>
<sequence>MPPLLFLPLVLVFFAAADASLTACRNATCGAMAVVYPFWLFNSNSPASALDCGYPGLGLRCVNNTLILPFRTHKYRVLAIEYSTHTISITDADMEYSSTNSSCPHLHANLTIDDRSWLQLASSVSNITFLYNCKSNVSWASAWKLSGCAAGSGNSSYVLLDGGVTGEAYGYECETVVMAPVLDAHKKTMAGVFGRLPPENRSFGEVLSAGFQLTYSAHSDKCSKCERTKGWCGYRHNETSTTMDFTCFCEEGSTKSHCGTRAPSLVNLIASLFGVLLASDFRIG</sequence>
<dbReference type="InterPro" id="IPR025287">
    <property type="entry name" value="WAK_GUB"/>
</dbReference>
<dbReference type="EnsemblPlants" id="OB01G36330.1">
    <property type="protein sequence ID" value="OB01G36330.1"/>
    <property type="gene ID" value="OB01G36330"/>
</dbReference>
<keyword evidence="8" id="KW-1185">Reference proteome</keyword>
<dbReference type="Gramene" id="OB01G36330.1">
    <property type="protein sequence ID" value="OB01G36330.1"/>
    <property type="gene ID" value="OB01G36330"/>
</dbReference>
<evidence type="ECO:0000256" key="2">
    <source>
        <dbReference type="ARBA" id="ARBA00022729"/>
    </source>
</evidence>
<organism evidence="7">
    <name type="scientific">Oryza brachyantha</name>
    <name type="common">malo sina</name>
    <dbReference type="NCBI Taxonomy" id="4533"/>
    <lineage>
        <taxon>Eukaryota</taxon>
        <taxon>Viridiplantae</taxon>
        <taxon>Streptophyta</taxon>
        <taxon>Embryophyta</taxon>
        <taxon>Tracheophyta</taxon>
        <taxon>Spermatophyta</taxon>
        <taxon>Magnoliopsida</taxon>
        <taxon>Liliopsida</taxon>
        <taxon>Poales</taxon>
        <taxon>Poaceae</taxon>
        <taxon>BOP clade</taxon>
        <taxon>Oryzoideae</taxon>
        <taxon>Oryzeae</taxon>
        <taxon>Oryzinae</taxon>
        <taxon>Oryza</taxon>
    </lineage>
</organism>
<dbReference type="Proteomes" id="UP000006038">
    <property type="component" value="Chromosome 1"/>
</dbReference>
<dbReference type="OMA" id="RATCAGH"/>
<dbReference type="eggNOG" id="KOG1187">
    <property type="taxonomic scope" value="Eukaryota"/>
</dbReference>
<dbReference type="AlphaFoldDB" id="J3L327"/>
<evidence type="ECO:0000256" key="1">
    <source>
        <dbReference type="ARBA" id="ARBA00004167"/>
    </source>
</evidence>
<accession>J3L327</accession>
<protein>
    <recommendedName>
        <fullName evidence="9">Wall-associated receptor kinase galacturonan-binding domain-containing protein</fullName>
    </recommendedName>
</protein>
<name>J3L327_ORYBR</name>
<keyword evidence="3" id="KW-0325">Glycoprotein</keyword>
<evidence type="ECO:0000259" key="6">
    <source>
        <dbReference type="Pfam" id="PF14380"/>
    </source>
</evidence>
<dbReference type="Pfam" id="PF13947">
    <property type="entry name" value="GUB_WAK_bind"/>
    <property type="match status" value="1"/>
</dbReference>
<evidence type="ECO:0000313" key="8">
    <source>
        <dbReference type="Proteomes" id="UP000006038"/>
    </source>
</evidence>
<evidence type="ECO:0008006" key="9">
    <source>
        <dbReference type="Google" id="ProtNLM"/>
    </source>
</evidence>